<dbReference type="AlphaFoldDB" id="A0A0B9ACR7"/>
<dbReference type="GO" id="GO:0022857">
    <property type="term" value="F:transmembrane transporter activity"/>
    <property type="evidence" value="ECO:0007669"/>
    <property type="project" value="InterPro"/>
</dbReference>
<evidence type="ECO:0000256" key="6">
    <source>
        <dbReference type="SAM" id="Phobius"/>
    </source>
</evidence>
<dbReference type="PROSITE" id="PS50850">
    <property type="entry name" value="MFS"/>
    <property type="match status" value="1"/>
</dbReference>
<feature type="transmembrane region" description="Helical" evidence="6">
    <location>
        <begin position="406"/>
        <end position="427"/>
    </location>
</feature>
<evidence type="ECO:0000256" key="1">
    <source>
        <dbReference type="ARBA" id="ARBA00004141"/>
    </source>
</evidence>
<dbReference type="EMBL" id="JRVC01000004">
    <property type="protein sequence ID" value="KHS48407.1"/>
    <property type="molecule type" value="Genomic_DNA"/>
</dbReference>
<dbReference type="SUPFAM" id="SSF103473">
    <property type="entry name" value="MFS general substrate transporter"/>
    <property type="match status" value="1"/>
</dbReference>
<dbReference type="InterPro" id="IPR036259">
    <property type="entry name" value="MFS_trans_sf"/>
</dbReference>
<dbReference type="PANTHER" id="PTHR19432:SF35">
    <property type="entry name" value="SOLUTE CARRIER FAMILY 45 MEMBER 3 ISOFORM X1"/>
    <property type="match status" value="1"/>
</dbReference>
<keyword evidence="2" id="KW-0813">Transport</keyword>
<feature type="transmembrane region" description="Helical" evidence="6">
    <location>
        <begin position="439"/>
        <end position="461"/>
    </location>
</feature>
<feature type="transmembrane region" description="Helical" evidence="6">
    <location>
        <begin position="190"/>
        <end position="208"/>
    </location>
</feature>
<keyword evidence="9" id="KW-1185">Reference proteome</keyword>
<keyword evidence="4 6" id="KW-1133">Transmembrane helix</keyword>
<protein>
    <submittedName>
        <fullName evidence="8">Major facilitator transporter</fullName>
    </submittedName>
</protein>
<evidence type="ECO:0000259" key="7">
    <source>
        <dbReference type="PROSITE" id="PS50850"/>
    </source>
</evidence>
<feature type="domain" description="Major facilitator superfamily (MFS) profile" evidence="7">
    <location>
        <begin position="304"/>
        <end position="501"/>
    </location>
</feature>
<feature type="transmembrane region" description="Helical" evidence="6">
    <location>
        <begin position="473"/>
        <end position="492"/>
    </location>
</feature>
<dbReference type="PANTHER" id="PTHR19432">
    <property type="entry name" value="SUGAR TRANSPORTER"/>
    <property type="match status" value="1"/>
</dbReference>
<feature type="transmembrane region" description="Helical" evidence="6">
    <location>
        <begin position="242"/>
        <end position="260"/>
    </location>
</feature>
<dbReference type="RefSeq" id="WP_039332152.1">
    <property type="nucleotide sequence ID" value="NZ_JRVC01000004.1"/>
</dbReference>
<evidence type="ECO:0000256" key="5">
    <source>
        <dbReference type="ARBA" id="ARBA00023136"/>
    </source>
</evidence>
<feature type="transmembrane region" description="Helical" evidence="6">
    <location>
        <begin position="307"/>
        <end position="326"/>
    </location>
</feature>
<sequence>MTTLIRQPAREKPRQSFWGLWNISFGYFGIQIAFALQNANVSRIFQSLGSSVDDLAFLWIAGPVTGLIVQPLIGYHSDRTWGFLGRRRPYFLAGAVLAGLALIGLPNTGLLLLAAAFLWLLDASLNVAMEPFRAFAGDMTPDDQRAQAFAFQTCFIGAGAVLGSLAPALFNWLGIPNVAPEGVIPPSVRYSFYLGAAAMVFSVGWTVLRVREYSPDEMAEFDPGSDHDHGAEHEPLIYPRSGPFWTIAGIVMLGLVQALALDKQLYVLGAGLCAFGLIQIGVRATSARGALAHIVSDLAQMPVQMRQLAFAQFFTWIGFFIVWIYTTPVVTAQAFGATDTTSLAYNEGADWVGIMFAFYNGVAAVAAFLLPILARRIGNAATHAVGLLCGAAGFVGILLIRNPDALLLPMVGMGIAWASVLSMPYVILTRVLPPRKFGIYIGIFNFFIVIPQLVVATLMGGVMRSFFPGEPRWTMLVAALMMTAAAAAMILVKENAKVTGE</sequence>
<dbReference type="PATRIC" id="fig|48936.3.peg.1087"/>
<proteinExistence type="predicted"/>
<name>A0A0B9ACR7_9SPHN</name>
<feature type="transmembrane region" description="Helical" evidence="6">
    <location>
        <begin position="380"/>
        <end position="400"/>
    </location>
</feature>
<evidence type="ECO:0000256" key="4">
    <source>
        <dbReference type="ARBA" id="ARBA00022989"/>
    </source>
</evidence>
<dbReference type="InterPro" id="IPR020846">
    <property type="entry name" value="MFS_dom"/>
</dbReference>
<comment type="subcellular location">
    <subcellularLocation>
        <location evidence="1">Membrane</location>
        <topology evidence="1">Multi-pass membrane protein</topology>
    </subcellularLocation>
</comment>
<comment type="caution">
    <text evidence="8">The sequence shown here is derived from an EMBL/GenBank/DDBJ whole genome shotgun (WGS) entry which is preliminary data.</text>
</comment>
<evidence type="ECO:0000313" key="8">
    <source>
        <dbReference type="EMBL" id="KHS48407.1"/>
    </source>
</evidence>
<dbReference type="STRING" id="48936.NJ75_01074"/>
<feature type="transmembrane region" description="Helical" evidence="6">
    <location>
        <begin position="16"/>
        <end position="36"/>
    </location>
</feature>
<feature type="transmembrane region" description="Helical" evidence="6">
    <location>
        <begin position="56"/>
        <end position="77"/>
    </location>
</feature>
<evidence type="ECO:0000256" key="3">
    <source>
        <dbReference type="ARBA" id="ARBA00022692"/>
    </source>
</evidence>
<accession>A0A0B9ACR7</accession>
<reference evidence="8 9" key="1">
    <citation type="submission" date="2014-10" db="EMBL/GenBank/DDBJ databases">
        <title>Draft genome sequence of Novosphingobium subterraneum DSM 12447.</title>
        <authorList>
            <person name="Gan H.M."/>
            <person name="Gan H.Y."/>
            <person name="Savka M.A."/>
        </authorList>
    </citation>
    <scope>NUCLEOTIDE SEQUENCE [LARGE SCALE GENOMIC DNA]</scope>
    <source>
        <strain evidence="8 9">DSM 12447</strain>
    </source>
</reference>
<feature type="transmembrane region" description="Helical" evidence="6">
    <location>
        <begin position="351"/>
        <end position="373"/>
    </location>
</feature>
<keyword evidence="3 6" id="KW-0812">Transmembrane</keyword>
<dbReference type="InterPro" id="IPR011701">
    <property type="entry name" value="MFS"/>
</dbReference>
<feature type="transmembrane region" description="Helical" evidence="6">
    <location>
        <begin position="149"/>
        <end position="170"/>
    </location>
</feature>
<dbReference type="Pfam" id="PF07690">
    <property type="entry name" value="MFS_1"/>
    <property type="match status" value="2"/>
</dbReference>
<evidence type="ECO:0000256" key="2">
    <source>
        <dbReference type="ARBA" id="ARBA00022448"/>
    </source>
</evidence>
<evidence type="ECO:0000313" key="9">
    <source>
        <dbReference type="Proteomes" id="UP000031338"/>
    </source>
</evidence>
<gene>
    <name evidence="8" type="ORF">NJ75_01074</name>
</gene>
<dbReference type="Gene3D" id="1.20.1250.20">
    <property type="entry name" value="MFS general substrate transporter like domains"/>
    <property type="match status" value="1"/>
</dbReference>
<keyword evidence="5 6" id="KW-0472">Membrane</keyword>
<feature type="transmembrane region" description="Helical" evidence="6">
    <location>
        <begin position="89"/>
        <end position="105"/>
    </location>
</feature>
<dbReference type="Proteomes" id="UP000031338">
    <property type="component" value="Unassembled WGS sequence"/>
</dbReference>
<dbReference type="GO" id="GO:0016020">
    <property type="term" value="C:membrane"/>
    <property type="evidence" value="ECO:0007669"/>
    <property type="project" value="UniProtKB-SubCell"/>
</dbReference>
<organism evidence="8 9">
    <name type="scientific">Novosphingobium subterraneum</name>
    <dbReference type="NCBI Taxonomy" id="48936"/>
    <lineage>
        <taxon>Bacteria</taxon>
        <taxon>Pseudomonadati</taxon>
        <taxon>Pseudomonadota</taxon>
        <taxon>Alphaproteobacteria</taxon>
        <taxon>Sphingomonadales</taxon>
        <taxon>Sphingomonadaceae</taxon>
        <taxon>Novosphingobium</taxon>
    </lineage>
</organism>